<dbReference type="PANTHER" id="PTHR46558:SF11">
    <property type="entry name" value="HTH-TYPE TRANSCRIPTIONAL REGULATOR XRE"/>
    <property type="match status" value="1"/>
</dbReference>
<feature type="domain" description="HTH cro/C1-type" evidence="2">
    <location>
        <begin position="8"/>
        <end position="62"/>
    </location>
</feature>
<sequence>MLKFGDLLKQLRKEKKLTQKELAEDLELDQSSISNYESNKKLPDVDTMMKMAIVFDVPVQELINARNYTAHGIQPNGSYGITWADRVSENSRESDRVWQLKNSTYNVRKFNENELKNIKWEVDGQEVTPEEVEEAIKYIKFQRTLRDKDK</sequence>
<evidence type="ECO:0000259" key="2">
    <source>
        <dbReference type="PROSITE" id="PS50943"/>
    </source>
</evidence>
<keyword evidence="1" id="KW-0238">DNA-binding</keyword>
<evidence type="ECO:0000313" key="3">
    <source>
        <dbReference type="EMBL" id="ACQ71944.1"/>
    </source>
</evidence>
<protein>
    <submittedName>
        <fullName evidence="3">Transcriptional regulator, XRE family</fullName>
    </submittedName>
</protein>
<gene>
    <name evidence="3" type="ordered locus">EAT1b_3032</name>
</gene>
<dbReference type="HOGENOM" id="CLU_1737799_0_0_9"/>
<dbReference type="InterPro" id="IPR001387">
    <property type="entry name" value="Cro/C1-type_HTH"/>
</dbReference>
<organism evidence="3 4">
    <name type="scientific">Exiguobacterium sp. (strain ATCC BAA-1283 / AT1b)</name>
    <dbReference type="NCBI Taxonomy" id="360911"/>
    <lineage>
        <taxon>Bacteria</taxon>
        <taxon>Bacillati</taxon>
        <taxon>Bacillota</taxon>
        <taxon>Bacilli</taxon>
        <taxon>Bacillales</taxon>
        <taxon>Bacillales Family XII. Incertae Sedis</taxon>
        <taxon>Exiguobacterium</taxon>
    </lineage>
</organism>
<dbReference type="STRING" id="360911.EAT1b_3032"/>
<evidence type="ECO:0000256" key="1">
    <source>
        <dbReference type="ARBA" id="ARBA00023125"/>
    </source>
</evidence>
<dbReference type="EMBL" id="CP001615">
    <property type="protein sequence ID" value="ACQ71944.1"/>
    <property type="molecule type" value="Genomic_DNA"/>
</dbReference>
<dbReference type="CDD" id="cd00093">
    <property type="entry name" value="HTH_XRE"/>
    <property type="match status" value="1"/>
</dbReference>
<dbReference type="RefSeq" id="WP_015881503.1">
    <property type="nucleotide sequence ID" value="NC_012673.1"/>
</dbReference>
<dbReference type="AlphaFoldDB" id="C4L6R5"/>
<dbReference type="Proteomes" id="UP000000716">
    <property type="component" value="Chromosome"/>
</dbReference>
<dbReference type="OrthoDB" id="72638at2"/>
<keyword evidence="4" id="KW-1185">Reference proteome</keyword>
<dbReference type="SMART" id="SM00530">
    <property type="entry name" value="HTH_XRE"/>
    <property type="match status" value="1"/>
</dbReference>
<dbReference type="SUPFAM" id="SSF47413">
    <property type="entry name" value="lambda repressor-like DNA-binding domains"/>
    <property type="match status" value="1"/>
</dbReference>
<name>C4L6R5_EXISA</name>
<evidence type="ECO:0000313" key="4">
    <source>
        <dbReference type="Proteomes" id="UP000000716"/>
    </source>
</evidence>
<dbReference type="Gene3D" id="1.10.260.40">
    <property type="entry name" value="lambda repressor-like DNA-binding domains"/>
    <property type="match status" value="1"/>
</dbReference>
<proteinExistence type="predicted"/>
<dbReference type="GO" id="GO:0003677">
    <property type="term" value="F:DNA binding"/>
    <property type="evidence" value="ECO:0007669"/>
    <property type="project" value="UniProtKB-KW"/>
</dbReference>
<dbReference type="Pfam" id="PF01381">
    <property type="entry name" value="HTH_3"/>
    <property type="match status" value="1"/>
</dbReference>
<dbReference type="PROSITE" id="PS50943">
    <property type="entry name" value="HTH_CROC1"/>
    <property type="match status" value="1"/>
</dbReference>
<dbReference type="KEGG" id="eat:EAT1b_3032"/>
<dbReference type="eggNOG" id="COG1974">
    <property type="taxonomic scope" value="Bacteria"/>
</dbReference>
<reference evidence="3 4" key="1">
    <citation type="journal article" date="2011" name="J. Bacteriol.">
        <title>Complete genome sequence of the Thermophilic Bacterium Exiguobacterium sp. AT1b.</title>
        <authorList>
            <person name="Vishnivetskaya T.A."/>
            <person name="Lucas S."/>
            <person name="Copeland A."/>
            <person name="Lapidus A."/>
            <person name="Glavina Del Rio T."/>
            <person name="Dalin E."/>
            <person name="Tice H."/>
            <person name="Bruce D.C."/>
            <person name="Goodwin L.A."/>
            <person name="Pitluck S."/>
            <person name="Saunders E."/>
            <person name="Brettin T."/>
            <person name="Detter C."/>
            <person name="Han C."/>
            <person name="Larimer F."/>
            <person name="Land M.L."/>
            <person name="Hauser L.J."/>
            <person name="Kyrpides N.C."/>
            <person name="Ovchinnikova G."/>
            <person name="Kathariou S."/>
            <person name="Ramaley R.F."/>
            <person name="Rodrigues D.F."/>
            <person name="Hendrix C."/>
            <person name="Richardson P."/>
            <person name="Tiedje J.M."/>
        </authorList>
    </citation>
    <scope>NUCLEOTIDE SEQUENCE [LARGE SCALE GENOMIC DNA]</scope>
    <source>
        <strain evidence="4">ATCC BAA-1283 / AT1b</strain>
    </source>
</reference>
<dbReference type="PANTHER" id="PTHR46558">
    <property type="entry name" value="TRACRIPTIONAL REGULATORY PROTEIN-RELATED-RELATED"/>
    <property type="match status" value="1"/>
</dbReference>
<dbReference type="InterPro" id="IPR010982">
    <property type="entry name" value="Lambda_DNA-bd_dom_sf"/>
</dbReference>
<accession>C4L6R5</accession>